<dbReference type="PANTHER" id="PTHR47657:SF12">
    <property type="entry name" value="ZN(II)2CYS6 TRANSCRIPTION FACTOR (EUROFUNG)"/>
    <property type="match status" value="1"/>
</dbReference>
<comment type="caution">
    <text evidence="4">The sequence shown here is derived from an EMBL/GenBank/DDBJ whole genome shotgun (WGS) entry which is preliminary data.</text>
</comment>
<keyword evidence="1" id="KW-0539">Nucleus</keyword>
<proteinExistence type="predicted"/>
<accession>A0A9P7N7P0</accession>
<dbReference type="OrthoDB" id="1924260at2759"/>
<dbReference type="PANTHER" id="PTHR47657">
    <property type="entry name" value="STEROL REGULATORY ELEMENT-BINDING PROTEIN ECM22"/>
    <property type="match status" value="1"/>
</dbReference>
<evidence type="ECO:0000256" key="2">
    <source>
        <dbReference type="SAM" id="MobiDB-lite"/>
    </source>
</evidence>
<reference evidence="4" key="1">
    <citation type="journal article" date="2020" name="bioRxiv">
        <title>Whole genome comparisons of ergot fungi reveals the divergence and evolution of species within the genus Claviceps are the result of varying mechanisms driving genome evolution and host range expansion.</title>
        <authorList>
            <person name="Wyka S.A."/>
            <person name="Mondo S.J."/>
            <person name="Liu M."/>
            <person name="Dettman J."/>
            <person name="Nalam V."/>
            <person name="Broders K.D."/>
        </authorList>
    </citation>
    <scope>NUCLEOTIDE SEQUENCE</scope>
    <source>
        <strain evidence="4">CCC 602</strain>
    </source>
</reference>
<dbReference type="PROSITE" id="PS50048">
    <property type="entry name" value="ZN2_CY6_FUNGAL_2"/>
    <property type="match status" value="1"/>
</dbReference>
<dbReference type="GO" id="GO:0008270">
    <property type="term" value="F:zinc ion binding"/>
    <property type="evidence" value="ECO:0007669"/>
    <property type="project" value="InterPro"/>
</dbReference>
<dbReference type="Proteomes" id="UP000748025">
    <property type="component" value="Unassembled WGS sequence"/>
</dbReference>
<dbReference type="SUPFAM" id="SSF57701">
    <property type="entry name" value="Zn2/Cys6 DNA-binding domain"/>
    <property type="match status" value="1"/>
</dbReference>
<sequence length="589" mass="65162">MAGPGGGPPRRSHTKSRKGCETCKRRHIRCDENFPQCRNCTKHKIRCPYNDVQVPDADRSTTPDKADLMWTPQIEAAIAEWQATGVFPFPSLQVYPAPMPLMYSVEDLRLIHHVANLYHQLSAIDANNFTLWTRHIPTLLRIGATAPYVMHALLAFSAMHIAFLTDCPLVGSMAFEHRGIALSGLHEAIGTFSRETSDAILAASLVLSWQATDWRSWVQLMQGTSAVIDAMDAWKHESQFGDFIAESSTFPTAPPSPGPDHKPTQPRDEDLKAFQRTLEQVQKVEVHLKHHKEETTQVQHLIGFLKGSRKISPTLSIAQQYERLQPLRTWLFWMPVGYLQNYHGSANSLVVIAHLYTVALLMERLFPEIGAAYFGSLSISPIEEIARRLMSISVAGASDGGVQRETPLTLMEYPINIVGEFRSRMGWNHPVRTRSFPQFHPPNFPVHDEYSMHASAAPAAPPAASPHFMPYGNVAFSYSAEEMPMINSASIPGGNQSLSASPLILSSPFPSQQYLNVPSPSYVGGGGAYSPTSSTFEGSAAYSDTEEYGSYDLRGSPAYQTTSGQPSMYNEAHSSYGLGFVTPQQPVWI</sequence>
<dbReference type="InterPro" id="IPR052400">
    <property type="entry name" value="Zn2-C6_fungal_TF"/>
</dbReference>
<feature type="domain" description="Zn(2)-C6 fungal-type" evidence="3">
    <location>
        <begin position="19"/>
        <end position="49"/>
    </location>
</feature>
<name>A0A9P7N7P0_9HYPO</name>
<dbReference type="InterPro" id="IPR036864">
    <property type="entry name" value="Zn2-C6_fun-type_DNA-bd_sf"/>
</dbReference>
<organism evidence="4 5">
    <name type="scientific">Claviceps pusilla</name>
    <dbReference type="NCBI Taxonomy" id="123648"/>
    <lineage>
        <taxon>Eukaryota</taxon>
        <taxon>Fungi</taxon>
        <taxon>Dikarya</taxon>
        <taxon>Ascomycota</taxon>
        <taxon>Pezizomycotina</taxon>
        <taxon>Sordariomycetes</taxon>
        <taxon>Hypocreomycetidae</taxon>
        <taxon>Hypocreales</taxon>
        <taxon>Clavicipitaceae</taxon>
        <taxon>Claviceps</taxon>
    </lineage>
</organism>
<dbReference type="PROSITE" id="PS00463">
    <property type="entry name" value="ZN2_CY6_FUNGAL_1"/>
    <property type="match status" value="1"/>
</dbReference>
<dbReference type="AlphaFoldDB" id="A0A9P7N7P0"/>
<evidence type="ECO:0000313" key="5">
    <source>
        <dbReference type="Proteomes" id="UP000748025"/>
    </source>
</evidence>
<evidence type="ECO:0000256" key="1">
    <source>
        <dbReference type="ARBA" id="ARBA00023242"/>
    </source>
</evidence>
<dbReference type="Gene3D" id="4.10.240.10">
    <property type="entry name" value="Zn(2)-C6 fungal-type DNA-binding domain"/>
    <property type="match status" value="1"/>
</dbReference>
<dbReference type="Pfam" id="PF00172">
    <property type="entry name" value="Zn_clus"/>
    <property type="match status" value="1"/>
</dbReference>
<dbReference type="GO" id="GO:0000981">
    <property type="term" value="F:DNA-binding transcription factor activity, RNA polymerase II-specific"/>
    <property type="evidence" value="ECO:0007669"/>
    <property type="project" value="InterPro"/>
</dbReference>
<dbReference type="SMART" id="SM00066">
    <property type="entry name" value="GAL4"/>
    <property type="match status" value="1"/>
</dbReference>
<evidence type="ECO:0000259" key="3">
    <source>
        <dbReference type="PROSITE" id="PS50048"/>
    </source>
</evidence>
<evidence type="ECO:0000313" key="4">
    <source>
        <dbReference type="EMBL" id="KAG5996270.1"/>
    </source>
</evidence>
<gene>
    <name evidence="4" type="ORF">E4U43_002894</name>
</gene>
<dbReference type="InterPro" id="IPR001138">
    <property type="entry name" value="Zn2Cys6_DnaBD"/>
</dbReference>
<dbReference type="CDD" id="cd00067">
    <property type="entry name" value="GAL4"/>
    <property type="match status" value="1"/>
</dbReference>
<keyword evidence="5" id="KW-1185">Reference proteome</keyword>
<dbReference type="EMBL" id="SRPW01002062">
    <property type="protein sequence ID" value="KAG5996270.1"/>
    <property type="molecule type" value="Genomic_DNA"/>
</dbReference>
<feature type="region of interest" description="Disordered" evidence="2">
    <location>
        <begin position="248"/>
        <end position="267"/>
    </location>
</feature>
<protein>
    <recommendedName>
        <fullName evidence="3">Zn(2)-C6 fungal-type domain-containing protein</fullName>
    </recommendedName>
</protein>